<keyword evidence="1" id="KW-0472">Membrane</keyword>
<sequence length="46" mass="5561">MFSEVGESWMISMLFFAICIAFQDYRFHIVYKDFPNFCKHQSIAFD</sequence>
<gene>
    <name evidence="2" type="ORF">OI25_7392</name>
</gene>
<keyword evidence="1" id="KW-0812">Transmembrane</keyword>
<dbReference type="Proteomes" id="UP000032614">
    <property type="component" value="Chromosome 3"/>
</dbReference>
<protein>
    <submittedName>
        <fullName evidence="2">Uncharacterized protein</fullName>
    </submittedName>
</protein>
<dbReference type="KEGG" id="bfn:OI25_7392"/>
<organism evidence="2 3">
    <name type="scientific">Paraburkholderia fungorum</name>
    <dbReference type="NCBI Taxonomy" id="134537"/>
    <lineage>
        <taxon>Bacteria</taxon>
        <taxon>Pseudomonadati</taxon>
        <taxon>Pseudomonadota</taxon>
        <taxon>Betaproteobacteria</taxon>
        <taxon>Burkholderiales</taxon>
        <taxon>Burkholderiaceae</taxon>
        <taxon>Paraburkholderia</taxon>
    </lineage>
</organism>
<evidence type="ECO:0000313" key="2">
    <source>
        <dbReference type="EMBL" id="AJZ56972.1"/>
    </source>
</evidence>
<feature type="transmembrane region" description="Helical" evidence="1">
    <location>
        <begin position="6"/>
        <end position="22"/>
    </location>
</feature>
<dbReference type="AlphaFoldDB" id="A0AAU8STA9"/>
<dbReference type="EMBL" id="CP010025">
    <property type="protein sequence ID" value="AJZ56972.1"/>
    <property type="molecule type" value="Genomic_DNA"/>
</dbReference>
<accession>A0AAU8STA9</accession>
<name>A0AAU8STA9_9BURK</name>
<reference evidence="2 3" key="1">
    <citation type="journal article" date="2015" name="Genome Announc.">
        <title>Complete genome sequences for 59 burkholderia isolates, both pathogenic and near neighbor.</title>
        <authorList>
            <person name="Johnson S.L."/>
            <person name="Bishop-Lilly K.A."/>
            <person name="Ladner J.T."/>
            <person name="Daligault H.E."/>
            <person name="Davenport K.W."/>
            <person name="Jaissle J."/>
            <person name="Frey K.G."/>
            <person name="Koroleva G.I."/>
            <person name="Bruce D.C."/>
            <person name="Coyne S.R."/>
            <person name="Broomall S.M."/>
            <person name="Li P.E."/>
            <person name="Teshima H."/>
            <person name="Gibbons H.S."/>
            <person name="Palacios G.F."/>
            <person name="Rosenzweig C.N."/>
            <person name="Redden C.L."/>
            <person name="Xu Y."/>
            <person name="Minogue T.D."/>
            <person name="Chain P.S."/>
        </authorList>
    </citation>
    <scope>NUCLEOTIDE SEQUENCE [LARGE SCALE GENOMIC DNA]</scope>
    <source>
        <strain evidence="2 3">ATCC BAA-463</strain>
    </source>
</reference>
<evidence type="ECO:0000256" key="1">
    <source>
        <dbReference type="SAM" id="Phobius"/>
    </source>
</evidence>
<evidence type="ECO:0000313" key="3">
    <source>
        <dbReference type="Proteomes" id="UP000032614"/>
    </source>
</evidence>
<proteinExistence type="predicted"/>
<keyword evidence="1" id="KW-1133">Transmembrane helix</keyword>